<evidence type="ECO:0000256" key="2">
    <source>
        <dbReference type="SAM" id="SignalP"/>
    </source>
</evidence>
<feature type="region of interest" description="Disordered" evidence="1">
    <location>
        <begin position="635"/>
        <end position="676"/>
    </location>
</feature>
<evidence type="ECO:0000313" key="4">
    <source>
        <dbReference type="Proteomes" id="UP000283509"/>
    </source>
</evidence>
<organism evidence="3 4">
    <name type="scientific">Penaeus vannamei</name>
    <name type="common">Whiteleg shrimp</name>
    <name type="synonym">Litopenaeus vannamei</name>
    <dbReference type="NCBI Taxonomy" id="6689"/>
    <lineage>
        <taxon>Eukaryota</taxon>
        <taxon>Metazoa</taxon>
        <taxon>Ecdysozoa</taxon>
        <taxon>Arthropoda</taxon>
        <taxon>Crustacea</taxon>
        <taxon>Multicrustacea</taxon>
        <taxon>Malacostraca</taxon>
        <taxon>Eumalacostraca</taxon>
        <taxon>Eucarida</taxon>
        <taxon>Decapoda</taxon>
        <taxon>Dendrobranchiata</taxon>
        <taxon>Penaeoidea</taxon>
        <taxon>Penaeidae</taxon>
        <taxon>Penaeus</taxon>
    </lineage>
</organism>
<name>A0A423S903_PENVA</name>
<feature type="region of interest" description="Disordered" evidence="1">
    <location>
        <begin position="475"/>
        <end position="499"/>
    </location>
</feature>
<gene>
    <name evidence="3" type="ORF">C7M84_021844</name>
</gene>
<feature type="region of interest" description="Disordered" evidence="1">
    <location>
        <begin position="360"/>
        <end position="441"/>
    </location>
</feature>
<evidence type="ECO:0000256" key="1">
    <source>
        <dbReference type="SAM" id="MobiDB-lite"/>
    </source>
</evidence>
<feature type="region of interest" description="Disordered" evidence="1">
    <location>
        <begin position="282"/>
        <end position="342"/>
    </location>
</feature>
<feature type="compositionally biased region" description="Polar residues" evidence="1">
    <location>
        <begin position="478"/>
        <end position="492"/>
    </location>
</feature>
<reference evidence="3 4" key="2">
    <citation type="submission" date="2019-01" db="EMBL/GenBank/DDBJ databases">
        <title>The decoding of complex shrimp genome reveals the adaptation for benthos swimmer, frequently molting mechanism and breeding impact on genome.</title>
        <authorList>
            <person name="Sun Y."/>
            <person name="Gao Y."/>
            <person name="Yu Y."/>
        </authorList>
    </citation>
    <scope>NUCLEOTIDE SEQUENCE [LARGE SCALE GENOMIC DNA]</scope>
    <source>
        <tissue evidence="3">Muscle</tissue>
    </source>
</reference>
<dbReference type="Proteomes" id="UP000283509">
    <property type="component" value="Unassembled WGS sequence"/>
</dbReference>
<dbReference type="EMBL" id="QCYY01004672">
    <property type="protein sequence ID" value="ROT60626.1"/>
    <property type="molecule type" value="Genomic_DNA"/>
</dbReference>
<proteinExistence type="predicted"/>
<protein>
    <submittedName>
        <fullName evidence="3">Uncharacterized protein</fullName>
    </submittedName>
</protein>
<keyword evidence="2" id="KW-0732">Signal</keyword>
<sequence length="740" mass="80497">MKILIILVVAAAAATSGDIWATGSHAAAASGFRPRLSQEEGAPKDFTSGSFLLKLPPLTIEEKTGEGAEGAGKEEEKVLSVFVAAEEGRPVQDGAEVARDSERTPANRFNEGKQFQGQVNRFSSGRPGGNAPVTSVVGSDPLAAVSMIQSYVDEVISKPAGERPGYIMINSRNPAIINQLVEALTQRFGPSSVHQDAQTIQNIVGNSAGLGSSGTQATPSSGNQGAMPVFPFSNRFEKTSDGVAEAGNDLSEVEYIRQQLASIADLSISTGVLVNDTMETQVGQGDGKIEPSTPETPVIVLNHSNSSETTPQPDIQNTILSETSDTEHTKPQSPSEETKPIEEVDKILANYLRETVSVNQSHAAEQDNSDFPSNELSHSSSPDFTGTTPEENTTPRENPNNYNSSLKHFTSEAPTQATKTVPTVPTLHHKPETSEQGDLSENEVLTTGYEDYYEYIDGELVLSPSKFMRRGGPFNPGENKNFSDNSDAGNVSDSDETIVGDGVKADLSGFEDRYDGNEVQQYYEWTTNHTESQVYPLGELRDQPNPLSGLGVAPVNPQVMEVLKGMEEGDLETLGLREKLEMIPVLEETSGNTQTKIPTLEQLPPQVLDHLFTMNEQDLQTLNLLDDLRQLHHTQNESETWRRNNTVRTNEVQTNKRLSPIPGASASDHEERQQHRPNFSAANFRQSDAPVQNIPPHFFPNRPSPAQQHQHQPPPRSSLPNSSRSSLAFPQACRTSCRPS</sequence>
<dbReference type="AlphaFoldDB" id="A0A423S903"/>
<feature type="compositionally biased region" description="Polar residues" evidence="1">
    <location>
        <begin position="302"/>
        <end position="323"/>
    </location>
</feature>
<feature type="compositionally biased region" description="Polar residues" evidence="1">
    <location>
        <begin position="643"/>
        <end position="657"/>
    </location>
</feature>
<feature type="compositionally biased region" description="Basic and acidic residues" evidence="1">
    <location>
        <begin position="325"/>
        <end position="342"/>
    </location>
</feature>
<feature type="compositionally biased region" description="Low complexity" evidence="1">
    <location>
        <begin position="385"/>
        <end position="403"/>
    </location>
</feature>
<comment type="caution">
    <text evidence="3">The sequence shown here is derived from an EMBL/GenBank/DDBJ whole genome shotgun (WGS) entry which is preliminary data.</text>
</comment>
<evidence type="ECO:0000313" key="3">
    <source>
        <dbReference type="EMBL" id="ROT60626.1"/>
    </source>
</evidence>
<feature type="compositionally biased region" description="Polar residues" evidence="1">
    <location>
        <begin position="369"/>
        <end position="384"/>
    </location>
</feature>
<reference evidence="3 4" key="1">
    <citation type="submission" date="2018-04" db="EMBL/GenBank/DDBJ databases">
        <authorList>
            <person name="Zhang X."/>
            <person name="Yuan J."/>
            <person name="Li F."/>
            <person name="Xiang J."/>
        </authorList>
    </citation>
    <scope>NUCLEOTIDE SEQUENCE [LARGE SCALE GENOMIC DNA]</scope>
    <source>
        <tissue evidence="3">Muscle</tissue>
    </source>
</reference>
<feature type="chain" id="PRO_5019221586" evidence="2">
    <location>
        <begin position="17"/>
        <end position="740"/>
    </location>
</feature>
<feature type="compositionally biased region" description="Polar residues" evidence="1">
    <location>
        <begin position="404"/>
        <end position="423"/>
    </location>
</feature>
<keyword evidence="4" id="KW-1185">Reference proteome</keyword>
<feature type="region of interest" description="Disordered" evidence="1">
    <location>
        <begin position="689"/>
        <end position="740"/>
    </location>
</feature>
<feature type="compositionally biased region" description="Low complexity" evidence="1">
    <location>
        <begin position="718"/>
        <end position="727"/>
    </location>
</feature>
<accession>A0A423S903</accession>
<feature type="signal peptide" evidence="2">
    <location>
        <begin position="1"/>
        <end position="16"/>
    </location>
</feature>